<evidence type="ECO:0008006" key="10">
    <source>
        <dbReference type="Google" id="ProtNLM"/>
    </source>
</evidence>
<evidence type="ECO:0000256" key="4">
    <source>
        <dbReference type="ARBA" id="ARBA00023139"/>
    </source>
</evidence>
<feature type="compositionally biased region" description="Low complexity" evidence="6">
    <location>
        <begin position="28"/>
        <end position="38"/>
    </location>
</feature>
<keyword evidence="5" id="KW-0449">Lipoprotein</keyword>
<accession>A0A6H0S278</accession>
<protein>
    <recommendedName>
        <fullName evidence="10">Lipoprotein LpqH</fullName>
    </recommendedName>
</protein>
<dbReference type="Proteomes" id="UP000501849">
    <property type="component" value="Chromosome"/>
</dbReference>
<evidence type="ECO:0000256" key="3">
    <source>
        <dbReference type="ARBA" id="ARBA00023136"/>
    </source>
</evidence>
<reference evidence="8 9" key="1">
    <citation type="submission" date="2019-04" db="EMBL/GenBank/DDBJ databases">
        <title>Draft, Whole-Genome Sequence of the Anthracene-degrading Mycobacterium frederiksbergense LB501T, Isolated from a Polycyclic Aromatic Hydrocarbon (PAH)-Contaminated Soil.</title>
        <authorList>
            <person name="Augelletti F."/>
        </authorList>
    </citation>
    <scope>NUCLEOTIDE SEQUENCE [LARGE SCALE GENOMIC DNA]</scope>
    <source>
        <strain evidence="8 9">LB 501T</strain>
    </source>
</reference>
<gene>
    <name evidence="8" type="ORF">EXE63_11605</name>
</gene>
<evidence type="ECO:0000256" key="2">
    <source>
        <dbReference type="ARBA" id="ARBA00022729"/>
    </source>
</evidence>
<keyword evidence="2 7" id="KW-0732">Signal</keyword>
<sequence length="165" mass="15978">MDEVRAIPVLILLAAVASTAAVGCAPAAPSTPISTPVAAPKPPPEPELARSVAPGRAQVIVNGDTGPTGPVSCSTDDGLTTISVGESSLGVSVIVTDDAVPTVRSVTIGDVGGVALGYATGTGSEAPTAYRNGPTVIVSGSGSGTDSSDPARVVPSSYQIAVACP</sequence>
<keyword evidence="1" id="KW-1003">Cell membrane</keyword>
<dbReference type="EMBL" id="CP038799">
    <property type="protein sequence ID" value="QIV81468.1"/>
    <property type="molecule type" value="Genomic_DNA"/>
</dbReference>
<organism evidence="8 9">
    <name type="scientific">Mycolicibacterium frederiksbergense</name>
    <dbReference type="NCBI Taxonomy" id="117567"/>
    <lineage>
        <taxon>Bacteria</taxon>
        <taxon>Bacillati</taxon>
        <taxon>Actinomycetota</taxon>
        <taxon>Actinomycetes</taxon>
        <taxon>Mycobacteriales</taxon>
        <taxon>Mycobacteriaceae</taxon>
        <taxon>Mycolicibacterium</taxon>
    </lineage>
</organism>
<evidence type="ECO:0000256" key="6">
    <source>
        <dbReference type="SAM" id="MobiDB-lite"/>
    </source>
</evidence>
<evidence type="ECO:0000313" key="9">
    <source>
        <dbReference type="Proteomes" id="UP000501849"/>
    </source>
</evidence>
<feature type="region of interest" description="Disordered" evidence="6">
    <location>
        <begin position="28"/>
        <end position="49"/>
    </location>
</feature>
<keyword evidence="3" id="KW-0472">Membrane</keyword>
<name>A0A6H0S278_9MYCO</name>
<dbReference type="Pfam" id="PF05481">
    <property type="entry name" value="Myco_19_kDa"/>
    <property type="match status" value="1"/>
</dbReference>
<feature type="signal peptide" evidence="7">
    <location>
        <begin position="1"/>
        <end position="27"/>
    </location>
</feature>
<feature type="chain" id="PRO_5026270875" description="Lipoprotein LpqH" evidence="7">
    <location>
        <begin position="28"/>
        <end position="165"/>
    </location>
</feature>
<evidence type="ECO:0000256" key="1">
    <source>
        <dbReference type="ARBA" id="ARBA00022475"/>
    </source>
</evidence>
<keyword evidence="4" id="KW-0564">Palmitate</keyword>
<evidence type="ECO:0000313" key="8">
    <source>
        <dbReference type="EMBL" id="QIV81468.1"/>
    </source>
</evidence>
<evidence type="ECO:0000256" key="5">
    <source>
        <dbReference type="ARBA" id="ARBA00023288"/>
    </source>
</evidence>
<dbReference type="PROSITE" id="PS51257">
    <property type="entry name" value="PROKAR_LIPOPROTEIN"/>
    <property type="match status" value="1"/>
</dbReference>
<dbReference type="GO" id="GO:0016020">
    <property type="term" value="C:membrane"/>
    <property type="evidence" value="ECO:0007669"/>
    <property type="project" value="InterPro"/>
</dbReference>
<keyword evidence="9" id="KW-1185">Reference proteome</keyword>
<dbReference type="InterPro" id="IPR008691">
    <property type="entry name" value="LpqH"/>
</dbReference>
<dbReference type="KEGG" id="mfre:EXE63_11605"/>
<evidence type="ECO:0000256" key="7">
    <source>
        <dbReference type="SAM" id="SignalP"/>
    </source>
</evidence>
<proteinExistence type="predicted"/>
<dbReference type="AlphaFoldDB" id="A0A6H0S278"/>